<gene>
    <name evidence="3" type="ORF">RCL2_000088700</name>
    <name evidence="2" type="ORF">RclHR1_02310008</name>
</gene>
<dbReference type="InterPro" id="IPR036691">
    <property type="entry name" value="Endo/exonu/phosph_ase_sf"/>
</dbReference>
<protein>
    <submittedName>
        <fullName evidence="3">Craniofacial development protein 2-like</fullName>
    </submittedName>
</protein>
<accession>A0A2Z6R063</accession>
<keyword evidence="4" id="KW-1185">Reference proteome</keyword>
<dbReference type="EMBL" id="BEXD01001458">
    <property type="protein sequence ID" value="GBB94202.1"/>
    <property type="molecule type" value="Genomic_DNA"/>
</dbReference>
<comment type="caution">
    <text evidence="2">The sequence shown here is derived from an EMBL/GenBank/DDBJ whole genome shotgun (WGS) entry which is preliminary data.</text>
</comment>
<dbReference type="OrthoDB" id="413900at2759"/>
<feature type="domain" description="Endonuclease/exonuclease/phosphatase" evidence="1">
    <location>
        <begin position="75"/>
        <end position="222"/>
    </location>
</feature>
<evidence type="ECO:0000259" key="1">
    <source>
        <dbReference type="Pfam" id="PF03372"/>
    </source>
</evidence>
<organism evidence="2 4">
    <name type="scientific">Rhizophagus clarus</name>
    <dbReference type="NCBI Taxonomy" id="94130"/>
    <lineage>
        <taxon>Eukaryota</taxon>
        <taxon>Fungi</taxon>
        <taxon>Fungi incertae sedis</taxon>
        <taxon>Mucoromycota</taxon>
        <taxon>Glomeromycotina</taxon>
        <taxon>Glomeromycetes</taxon>
        <taxon>Glomerales</taxon>
        <taxon>Glomeraceae</taxon>
        <taxon>Rhizophagus</taxon>
    </lineage>
</organism>
<name>A0A2Z6R063_9GLOM</name>
<evidence type="ECO:0000313" key="3">
    <source>
        <dbReference type="EMBL" id="GES73346.1"/>
    </source>
</evidence>
<dbReference type="Proteomes" id="UP000247702">
    <property type="component" value="Unassembled WGS sequence"/>
</dbReference>
<dbReference type="Gene3D" id="3.60.10.10">
    <property type="entry name" value="Endonuclease/exonuclease/phosphatase"/>
    <property type="match status" value="1"/>
</dbReference>
<evidence type="ECO:0000313" key="2">
    <source>
        <dbReference type="EMBL" id="GBB94202.1"/>
    </source>
</evidence>
<dbReference type="InterPro" id="IPR005135">
    <property type="entry name" value="Endo/exonuclease/phosphatase"/>
</dbReference>
<dbReference type="SUPFAM" id="SSF56219">
    <property type="entry name" value="DNase I-like"/>
    <property type="match status" value="1"/>
</dbReference>
<reference evidence="2 4" key="1">
    <citation type="submission" date="2017-11" db="EMBL/GenBank/DDBJ databases">
        <title>The genome of Rhizophagus clarus HR1 reveals common genetic basis of auxotrophy among arbuscular mycorrhizal fungi.</title>
        <authorList>
            <person name="Kobayashi Y."/>
        </authorList>
    </citation>
    <scope>NUCLEOTIDE SEQUENCE [LARGE SCALE GENOMIC DNA]</scope>
    <source>
        <strain evidence="2 4">HR1</strain>
    </source>
</reference>
<dbReference type="Pfam" id="PF03372">
    <property type="entry name" value="Exo_endo_phos"/>
    <property type="match status" value="1"/>
</dbReference>
<sequence length="238" mass="27370">MEVQQNNNSKVPSSISPLPENVSPPITNINFENRPISNLNDLLTLNVINELNPNSIPSYNPIHNQYFIDYVRIGTINIQSGFNTKKDDINLFFTQENFDILGLTELDLVTSDEFPRKEYFNNHVIIYDTSGTNDRNSGVALIVSKPFCKHIAKTNFYKGRLICIDLFFKNHPIRIINTYIHANNTKTQSIKDLTEKLFQLILEANTNNYNLIVMGDFNVNPQQFIKDNQKTQNAPSWK</sequence>
<reference evidence="3" key="2">
    <citation type="submission" date="2019-10" db="EMBL/GenBank/DDBJ databases">
        <title>Conservation and host-specific expression of non-tandemly repeated heterogenous ribosome RNA gene in arbuscular mycorrhizal fungi.</title>
        <authorList>
            <person name="Maeda T."/>
            <person name="Kobayashi Y."/>
            <person name="Nakagawa T."/>
            <person name="Ezawa T."/>
            <person name="Yamaguchi K."/>
            <person name="Bino T."/>
            <person name="Nishimoto Y."/>
            <person name="Shigenobu S."/>
            <person name="Kawaguchi M."/>
        </authorList>
    </citation>
    <scope>NUCLEOTIDE SEQUENCE</scope>
    <source>
        <strain evidence="3">HR1</strain>
    </source>
</reference>
<proteinExistence type="predicted"/>
<dbReference type="Proteomes" id="UP000615446">
    <property type="component" value="Unassembled WGS sequence"/>
</dbReference>
<evidence type="ECO:0000313" key="4">
    <source>
        <dbReference type="Proteomes" id="UP000247702"/>
    </source>
</evidence>
<dbReference type="GO" id="GO:0003824">
    <property type="term" value="F:catalytic activity"/>
    <property type="evidence" value="ECO:0007669"/>
    <property type="project" value="InterPro"/>
</dbReference>
<dbReference type="AlphaFoldDB" id="A0A2Z6R063"/>
<dbReference type="EMBL" id="BLAL01000006">
    <property type="protein sequence ID" value="GES73346.1"/>
    <property type="molecule type" value="Genomic_DNA"/>
</dbReference>